<dbReference type="SUPFAM" id="SSF55781">
    <property type="entry name" value="GAF domain-like"/>
    <property type="match status" value="1"/>
</dbReference>
<evidence type="ECO:0000313" key="1">
    <source>
        <dbReference type="EMBL" id="MFC5713248.1"/>
    </source>
</evidence>
<sequence>MSIATDVASIHIMAAVYKKDKPAEIFKETVERLVEHVPYIDWCGVYVGENEQWRLMASASEENNNSWEHNGQLSFSLKDLNGKEVGILVVKSKEPIAFDVTDVSTLETVADALSQQITMN</sequence>
<dbReference type="Proteomes" id="UP001596142">
    <property type="component" value="Unassembled WGS sequence"/>
</dbReference>
<gene>
    <name evidence="1" type="ORF">ACFPU1_10660</name>
</gene>
<organism evidence="1 2">
    <name type="scientific">Thalassorhabdus alkalitolerans</name>
    <dbReference type="NCBI Taxonomy" id="2282697"/>
    <lineage>
        <taxon>Bacteria</taxon>
        <taxon>Bacillati</taxon>
        <taxon>Bacillota</taxon>
        <taxon>Bacilli</taxon>
        <taxon>Bacillales</taxon>
        <taxon>Bacillaceae</taxon>
        <taxon>Thalassorhabdus</taxon>
    </lineage>
</organism>
<name>A0ABW0YRR0_9BACI</name>
<proteinExistence type="predicted"/>
<accession>A0ABW0YRR0</accession>
<reference evidence="2" key="1">
    <citation type="journal article" date="2019" name="Int. J. Syst. Evol. Microbiol.">
        <title>The Global Catalogue of Microorganisms (GCM) 10K type strain sequencing project: providing services to taxonomists for standard genome sequencing and annotation.</title>
        <authorList>
            <consortium name="The Broad Institute Genomics Platform"/>
            <consortium name="The Broad Institute Genome Sequencing Center for Infectious Disease"/>
            <person name="Wu L."/>
            <person name="Ma J."/>
        </authorList>
    </citation>
    <scope>NUCLEOTIDE SEQUENCE [LARGE SCALE GENOMIC DNA]</scope>
    <source>
        <strain evidence="2">CECT 7184</strain>
    </source>
</reference>
<dbReference type="EMBL" id="JBHSOZ010000004">
    <property type="protein sequence ID" value="MFC5713248.1"/>
    <property type="molecule type" value="Genomic_DNA"/>
</dbReference>
<evidence type="ECO:0000313" key="2">
    <source>
        <dbReference type="Proteomes" id="UP001596142"/>
    </source>
</evidence>
<comment type="caution">
    <text evidence="1">The sequence shown here is derived from an EMBL/GenBank/DDBJ whole genome shotgun (WGS) entry which is preliminary data.</text>
</comment>
<protein>
    <submittedName>
        <fullName evidence="1">GAF domain-containing protein</fullName>
    </submittedName>
</protein>
<dbReference type="RefSeq" id="WP_054636768.1">
    <property type="nucleotide sequence ID" value="NZ_JBHSOZ010000004.1"/>
</dbReference>
<keyword evidence="2" id="KW-1185">Reference proteome</keyword>